<evidence type="ECO:0000256" key="1">
    <source>
        <dbReference type="ARBA" id="ARBA00004305"/>
    </source>
</evidence>
<accession>A0AAN9G2A2</accession>
<comment type="similarity">
    <text evidence="2 6">Belongs to the complex I LYR family. SDHAF3 subfamily.</text>
</comment>
<proteinExistence type="inferred from homology"/>
<dbReference type="PANTHER" id="PTHR13137:SF6">
    <property type="entry name" value="SUCCINATE DEHYDROGENASE ASSEMBLY FACTOR 3, MITOCHONDRIAL"/>
    <property type="match status" value="1"/>
</dbReference>
<dbReference type="GO" id="GO:0005758">
    <property type="term" value="C:mitochondrial intermembrane space"/>
    <property type="evidence" value="ECO:0007669"/>
    <property type="project" value="TreeGrafter"/>
</dbReference>
<sequence>MAGVGEHLSRVRALYKGILKLHRGLPLQMQALGDQYVKEEFRRHKDAQKQEVDVFMNEWTKYYVVLAKQLGPKRKFKTVGENLSPELLDNFNNEQMGQLKELLEAATTPPEQATGTKENS</sequence>
<comment type="function">
    <text evidence="6">Plays an essential role in the assembly of succinate dehydrogenase (SDH), an enzyme complex (also referred to as respiratory complex II) that is a component of both the tricarboxylic acid (TCA) cycle and the mitochondrial electron transport chain, and which couples the oxidation of succinate to fumarate with the reduction of ubiquinone (coenzyme Q) to ubiquinol. Promotes maturation of the iron-sulfur protein subunit of the SDH catalytic dimer, protecting it from the deleterious effects of oxidants. May act together with SDHAF1.</text>
</comment>
<dbReference type="GO" id="GO:0034553">
    <property type="term" value="P:mitochondrial respiratory chain complex II assembly"/>
    <property type="evidence" value="ECO:0007669"/>
    <property type="project" value="UniProtKB-UniRule"/>
</dbReference>
<evidence type="ECO:0000256" key="3">
    <source>
        <dbReference type="ARBA" id="ARBA00022946"/>
    </source>
</evidence>
<evidence type="ECO:0000256" key="2">
    <source>
        <dbReference type="ARBA" id="ARBA00006020"/>
    </source>
</evidence>
<keyword evidence="3" id="KW-0809">Transit peptide</keyword>
<dbReference type="PANTHER" id="PTHR13137">
    <property type="entry name" value="DC11 ACN9 HOMOLOG"/>
    <property type="match status" value="1"/>
</dbReference>
<keyword evidence="8" id="KW-1185">Reference proteome</keyword>
<dbReference type="EMBL" id="JBAMIC010000021">
    <property type="protein sequence ID" value="KAK7092716.1"/>
    <property type="molecule type" value="Genomic_DNA"/>
</dbReference>
<reference evidence="7 8" key="1">
    <citation type="submission" date="2024-02" db="EMBL/GenBank/DDBJ databases">
        <title>Chromosome-scale genome assembly of the rough periwinkle Littorina saxatilis.</title>
        <authorList>
            <person name="De Jode A."/>
            <person name="Faria R."/>
            <person name="Formenti G."/>
            <person name="Sims Y."/>
            <person name="Smith T.P."/>
            <person name="Tracey A."/>
            <person name="Wood J.M.D."/>
            <person name="Zagrodzka Z.B."/>
            <person name="Johannesson K."/>
            <person name="Butlin R.K."/>
            <person name="Leder E.H."/>
        </authorList>
    </citation>
    <scope>NUCLEOTIDE SEQUENCE [LARGE SCALE GENOMIC DNA]</scope>
    <source>
        <strain evidence="7">Snail1</strain>
        <tissue evidence="7">Muscle</tissue>
    </source>
</reference>
<dbReference type="GO" id="GO:0005759">
    <property type="term" value="C:mitochondrial matrix"/>
    <property type="evidence" value="ECO:0007669"/>
    <property type="project" value="UniProtKB-SubCell"/>
</dbReference>
<keyword evidence="4 6" id="KW-0496">Mitochondrion</keyword>
<dbReference type="Pfam" id="PF13233">
    <property type="entry name" value="Complex1_LYR_2"/>
    <property type="match status" value="1"/>
</dbReference>
<protein>
    <recommendedName>
        <fullName evidence="6">Succinate dehydrogenase assembly factor 3</fullName>
        <shortName evidence="6">SDH assembly factor 3</shortName>
        <shortName evidence="6">SDHAF3</shortName>
    </recommendedName>
</protein>
<gene>
    <name evidence="7" type="ORF">V1264_008419</name>
</gene>
<evidence type="ECO:0000256" key="4">
    <source>
        <dbReference type="ARBA" id="ARBA00023128"/>
    </source>
</evidence>
<comment type="caution">
    <text evidence="7">The sequence shown here is derived from an EMBL/GenBank/DDBJ whole genome shotgun (WGS) entry which is preliminary data.</text>
</comment>
<evidence type="ECO:0000313" key="8">
    <source>
        <dbReference type="Proteomes" id="UP001374579"/>
    </source>
</evidence>
<dbReference type="InterPro" id="IPR008381">
    <property type="entry name" value="SDHAF3/Sdh7"/>
</dbReference>
<evidence type="ECO:0000256" key="6">
    <source>
        <dbReference type="RuleBase" id="RU368039"/>
    </source>
</evidence>
<evidence type="ECO:0000313" key="7">
    <source>
        <dbReference type="EMBL" id="KAK7092716.1"/>
    </source>
</evidence>
<keyword evidence="5 6" id="KW-0143">Chaperone</keyword>
<dbReference type="AlphaFoldDB" id="A0AAN9G2A2"/>
<comment type="subcellular location">
    <subcellularLocation>
        <location evidence="1 6">Mitochondrion matrix</location>
    </subcellularLocation>
</comment>
<dbReference type="CDD" id="cd20270">
    <property type="entry name" value="Complex1_LYR_SDHAF3_LYRM10"/>
    <property type="match status" value="1"/>
</dbReference>
<dbReference type="Proteomes" id="UP001374579">
    <property type="component" value="Unassembled WGS sequence"/>
</dbReference>
<evidence type="ECO:0000256" key="5">
    <source>
        <dbReference type="ARBA" id="ARBA00023186"/>
    </source>
</evidence>
<name>A0AAN9G2A2_9CAEN</name>
<comment type="subunit">
    <text evidence="6">Interacts with the iron-sulfur protein subunit within the SDH catalytic dimer.</text>
</comment>
<organism evidence="7 8">
    <name type="scientific">Littorina saxatilis</name>
    <dbReference type="NCBI Taxonomy" id="31220"/>
    <lineage>
        <taxon>Eukaryota</taxon>
        <taxon>Metazoa</taxon>
        <taxon>Spiralia</taxon>
        <taxon>Lophotrochozoa</taxon>
        <taxon>Mollusca</taxon>
        <taxon>Gastropoda</taxon>
        <taxon>Caenogastropoda</taxon>
        <taxon>Littorinimorpha</taxon>
        <taxon>Littorinoidea</taxon>
        <taxon>Littorinidae</taxon>
        <taxon>Littorina</taxon>
    </lineage>
</organism>
<dbReference type="GO" id="GO:0006105">
    <property type="term" value="P:succinate metabolic process"/>
    <property type="evidence" value="ECO:0007669"/>
    <property type="project" value="TreeGrafter"/>
</dbReference>